<accession>A0AAD9Q2C7</accession>
<reference evidence="1" key="1">
    <citation type="journal article" date="2023" name="G3 (Bethesda)">
        <title>Whole genome assembly and annotation of the endangered Caribbean coral Acropora cervicornis.</title>
        <authorList>
            <person name="Selwyn J.D."/>
            <person name="Vollmer S.V."/>
        </authorList>
    </citation>
    <scope>NUCLEOTIDE SEQUENCE</scope>
    <source>
        <strain evidence="1">K2</strain>
    </source>
</reference>
<keyword evidence="2" id="KW-1185">Reference proteome</keyword>
<dbReference type="AlphaFoldDB" id="A0AAD9Q2C7"/>
<organism evidence="1 2">
    <name type="scientific">Acropora cervicornis</name>
    <name type="common">Staghorn coral</name>
    <dbReference type="NCBI Taxonomy" id="6130"/>
    <lineage>
        <taxon>Eukaryota</taxon>
        <taxon>Metazoa</taxon>
        <taxon>Cnidaria</taxon>
        <taxon>Anthozoa</taxon>
        <taxon>Hexacorallia</taxon>
        <taxon>Scleractinia</taxon>
        <taxon>Astrocoeniina</taxon>
        <taxon>Acroporidae</taxon>
        <taxon>Acropora</taxon>
    </lineage>
</organism>
<sequence length="184" mass="20248">MTECVEGKELQRCARVAAQVSTIIPPRSESLVPARLIDPCVEASLGVTEGQERFTWSQLLVPKALVDLTNNIVLLRLFNPTDQPRTVYRDTIASLCEPVEDVSIASRKGVERSGAPAGRACRVTPSTTPLPAYLDDLHQRSISCLEEAQKAEVAALLAEFAHYEVEKSMRWKTWKNGSSLKAGK</sequence>
<name>A0AAD9Q2C7_ACRCE</name>
<proteinExistence type="predicted"/>
<dbReference type="EMBL" id="JARQWQ010000081">
    <property type="protein sequence ID" value="KAK2553045.1"/>
    <property type="molecule type" value="Genomic_DNA"/>
</dbReference>
<reference evidence="1" key="2">
    <citation type="journal article" date="2023" name="Science">
        <title>Genomic signatures of disease resistance in endangered staghorn corals.</title>
        <authorList>
            <person name="Vollmer S.V."/>
            <person name="Selwyn J.D."/>
            <person name="Despard B.A."/>
            <person name="Roesel C.L."/>
        </authorList>
    </citation>
    <scope>NUCLEOTIDE SEQUENCE</scope>
    <source>
        <strain evidence="1">K2</strain>
    </source>
</reference>
<gene>
    <name evidence="1" type="ORF">P5673_025770</name>
</gene>
<protein>
    <submittedName>
        <fullName evidence="1">Uncharacterized protein</fullName>
    </submittedName>
</protein>
<comment type="caution">
    <text evidence="1">The sequence shown here is derived from an EMBL/GenBank/DDBJ whole genome shotgun (WGS) entry which is preliminary data.</text>
</comment>
<evidence type="ECO:0000313" key="2">
    <source>
        <dbReference type="Proteomes" id="UP001249851"/>
    </source>
</evidence>
<evidence type="ECO:0000313" key="1">
    <source>
        <dbReference type="EMBL" id="KAK2553045.1"/>
    </source>
</evidence>
<dbReference type="Proteomes" id="UP001249851">
    <property type="component" value="Unassembled WGS sequence"/>
</dbReference>